<proteinExistence type="predicted"/>
<evidence type="ECO:0000256" key="1">
    <source>
        <dbReference type="SAM" id="MobiDB-lite"/>
    </source>
</evidence>
<feature type="signal peptide" evidence="2">
    <location>
        <begin position="1"/>
        <end position="25"/>
    </location>
</feature>
<dbReference type="Proteomes" id="UP001501676">
    <property type="component" value="Unassembled WGS sequence"/>
</dbReference>
<reference evidence="4" key="1">
    <citation type="journal article" date="2019" name="Int. J. Syst. Evol. Microbiol.">
        <title>The Global Catalogue of Microorganisms (GCM) 10K type strain sequencing project: providing services to taxonomists for standard genome sequencing and annotation.</title>
        <authorList>
            <consortium name="The Broad Institute Genomics Platform"/>
            <consortium name="The Broad Institute Genome Sequencing Center for Infectious Disease"/>
            <person name="Wu L."/>
            <person name="Ma J."/>
        </authorList>
    </citation>
    <scope>NUCLEOTIDE SEQUENCE [LARGE SCALE GENOMIC DNA]</scope>
    <source>
        <strain evidence="4">JCM 9458</strain>
    </source>
</reference>
<sequence>MSRSPSHWPALAAAALLAFTLPAVADTPAAASSTIRSSMSSLTGTARLSYPIAADNVRFSFDVHADATGSGPQKAHGTLHIRHYVSGERTSYFWTARAECLLTSGRVAVVTGTITDTSPKLEPWRGQRLSFTVVDGQPDQTGTSGPRPVSEAPACQVGSKTPATAPAPLMQVTSGGYRVHDGQA</sequence>
<organism evidence="3 4">
    <name type="scientific">Cryptosporangium minutisporangium</name>
    <dbReference type="NCBI Taxonomy" id="113569"/>
    <lineage>
        <taxon>Bacteria</taxon>
        <taxon>Bacillati</taxon>
        <taxon>Actinomycetota</taxon>
        <taxon>Actinomycetes</taxon>
        <taxon>Cryptosporangiales</taxon>
        <taxon>Cryptosporangiaceae</taxon>
        <taxon>Cryptosporangium</taxon>
    </lineage>
</organism>
<name>A0ABP6T0L5_9ACTN</name>
<protein>
    <submittedName>
        <fullName evidence="3">Uncharacterized protein</fullName>
    </submittedName>
</protein>
<dbReference type="RefSeq" id="WP_345729404.1">
    <property type="nucleotide sequence ID" value="NZ_BAAAYN010000023.1"/>
</dbReference>
<evidence type="ECO:0000256" key="2">
    <source>
        <dbReference type="SAM" id="SignalP"/>
    </source>
</evidence>
<evidence type="ECO:0000313" key="4">
    <source>
        <dbReference type="Proteomes" id="UP001501676"/>
    </source>
</evidence>
<gene>
    <name evidence="3" type="ORF">GCM10020369_37310</name>
</gene>
<comment type="caution">
    <text evidence="3">The sequence shown here is derived from an EMBL/GenBank/DDBJ whole genome shotgun (WGS) entry which is preliminary data.</text>
</comment>
<evidence type="ECO:0000313" key="3">
    <source>
        <dbReference type="EMBL" id="GAA3388974.1"/>
    </source>
</evidence>
<keyword evidence="4" id="KW-1185">Reference proteome</keyword>
<feature type="region of interest" description="Disordered" evidence="1">
    <location>
        <begin position="135"/>
        <end position="169"/>
    </location>
</feature>
<accession>A0ABP6T0L5</accession>
<dbReference type="EMBL" id="BAAAYN010000023">
    <property type="protein sequence ID" value="GAA3388974.1"/>
    <property type="molecule type" value="Genomic_DNA"/>
</dbReference>
<feature type="chain" id="PRO_5045904468" evidence="2">
    <location>
        <begin position="26"/>
        <end position="184"/>
    </location>
</feature>
<keyword evidence="2" id="KW-0732">Signal</keyword>